<proteinExistence type="predicted"/>
<accession>A0ABV5WDZ9</accession>
<keyword evidence="2" id="KW-1185">Reference proteome</keyword>
<dbReference type="RefSeq" id="WP_129726639.1">
    <property type="nucleotide sequence ID" value="NZ_JAPCYI010000001.1"/>
</dbReference>
<reference evidence="1 2" key="1">
    <citation type="submission" date="2024-09" db="EMBL/GenBank/DDBJ databases">
        <authorList>
            <person name="Sun Q."/>
            <person name="Mori K."/>
        </authorList>
    </citation>
    <scope>NUCLEOTIDE SEQUENCE [LARGE SCALE GENOMIC DNA]</scope>
    <source>
        <strain evidence="1 2">JCM 11201</strain>
    </source>
</reference>
<evidence type="ECO:0000313" key="2">
    <source>
        <dbReference type="Proteomes" id="UP001589609"/>
    </source>
</evidence>
<dbReference type="Proteomes" id="UP001589609">
    <property type="component" value="Unassembled WGS sequence"/>
</dbReference>
<dbReference type="PIRSF" id="PIRSF011560">
    <property type="entry name" value="ComK"/>
    <property type="match status" value="1"/>
</dbReference>
<organism evidence="1 2">
    <name type="scientific">Ectobacillus funiculus</name>
    <dbReference type="NCBI Taxonomy" id="137993"/>
    <lineage>
        <taxon>Bacteria</taxon>
        <taxon>Bacillati</taxon>
        <taxon>Bacillota</taxon>
        <taxon>Bacilli</taxon>
        <taxon>Bacillales</taxon>
        <taxon>Bacillaceae</taxon>
        <taxon>Ectobacillus</taxon>
    </lineage>
</organism>
<name>A0ABV5WDZ9_9BACI</name>
<dbReference type="InterPro" id="IPR010461">
    <property type="entry name" value="ComK"/>
</dbReference>
<gene>
    <name evidence="1" type="ORF">ACFFMS_07400</name>
</gene>
<comment type="caution">
    <text evidence="1">The sequence shown here is derived from an EMBL/GenBank/DDBJ whole genome shotgun (WGS) entry which is preliminary data.</text>
</comment>
<dbReference type="Pfam" id="PF06338">
    <property type="entry name" value="ComK"/>
    <property type="match status" value="1"/>
</dbReference>
<evidence type="ECO:0000313" key="1">
    <source>
        <dbReference type="EMBL" id="MFB9758346.1"/>
    </source>
</evidence>
<sequence>MKFKPSRFVYDYIINRKTMAIVPVLTVDNRILSGILEEEDTLIALPRPYEVVDQSCRFHGSSFEGRKEGTRELIGITHKAPIAISSTESLYFLSTLSYTRRECSWISHFHVTNTKATPHNNVLITFMNGQSFEVGISKTSFDTLLYRTAHLRSESEDRQKRKLLQVSRTVNKQDLPQLASEPMYPYKAKWET</sequence>
<dbReference type="EMBL" id="JBHMAF010000028">
    <property type="protein sequence ID" value="MFB9758346.1"/>
    <property type="molecule type" value="Genomic_DNA"/>
</dbReference>
<protein>
    <submittedName>
        <fullName evidence="1">Competence protein ComK</fullName>
    </submittedName>
</protein>